<dbReference type="PANTHER" id="PTHR34203">
    <property type="entry name" value="METHYLTRANSFERASE, FKBM FAMILY PROTEIN"/>
    <property type="match status" value="1"/>
</dbReference>
<evidence type="ECO:0000313" key="2">
    <source>
        <dbReference type="EMBL" id="NHN87402.1"/>
    </source>
</evidence>
<reference evidence="2 3" key="1">
    <citation type="journal article" date="2020" name="Int. J. Syst. Evol. Microbiol.">
        <title>Novel acetic acid bacteria from cider fermentations: Acetobacter conturbans sp. nov. and Acetobacter fallax sp. nov.</title>
        <authorList>
            <person name="Sombolestani A.S."/>
            <person name="Cleenwerck I."/>
            <person name="Cnockaert M."/>
            <person name="Borremans W."/>
            <person name="Wieme A.D."/>
            <person name="De Vuyst L."/>
            <person name="Vandamme P."/>
        </authorList>
    </citation>
    <scope>NUCLEOTIDE SEQUENCE [LARGE SCALE GENOMIC DNA]</scope>
    <source>
        <strain evidence="2 3">LMG 1627</strain>
    </source>
</reference>
<dbReference type="InterPro" id="IPR029063">
    <property type="entry name" value="SAM-dependent_MTases_sf"/>
</dbReference>
<keyword evidence="2" id="KW-0489">Methyltransferase</keyword>
<keyword evidence="2" id="KW-0808">Transferase</keyword>
<dbReference type="InterPro" id="IPR006342">
    <property type="entry name" value="FkbM_mtfrase"/>
</dbReference>
<accession>A0ABX0JWZ3</accession>
<sequence length="295" mass="33389">MKINFTFTWRYKVRWDCKQAQERSNVDVSNPHAPLALSFCGRNFLFDHLDGNDQIGHQIQSGEFECPLPLFVMASLCRLGGAFIDVGANSGLYTVLACKAAENINVIAFEPFPVAIRSLKRNIDINDIGNRVTFFNMGLSNTNTTSVLYIPENSTDILETSCSLEADFKETHKGTLQIETRTLDSLAIKQKISVIKVDIEGHEHAFLEGAQETILQNRPIIFIEVLDGAKKEFHQKFLSTAGYKDFRLRPEMAILDYAVRFDGKAWNHAFVPNDKIDVFLECCRAHTIEVCTRMM</sequence>
<gene>
    <name evidence="2" type="ORF">GOB81_01965</name>
</gene>
<dbReference type="GO" id="GO:0032259">
    <property type="term" value="P:methylation"/>
    <property type="evidence" value="ECO:0007669"/>
    <property type="project" value="UniProtKB-KW"/>
</dbReference>
<dbReference type="Gene3D" id="3.40.50.150">
    <property type="entry name" value="Vaccinia Virus protein VP39"/>
    <property type="match status" value="1"/>
</dbReference>
<comment type="caution">
    <text evidence="2">The sequence shown here is derived from an EMBL/GenBank/DDBJ whole genome shotgun (WGS) entry which is preliminary data.</text>
</comment>
<name>A0ABX0JWZ3_9PROT</name>
<dbReference type="EMBL" id="WOSY01000001">
    <property type="protein sequence ID" value="NHN87402.1"/>
    <property type="molecule type" value="Genomic_DNA"/>
</dbReference>
<dbReference type="NCBIfam" id="TIGR01444">
    <property type="entry name" value="fkbM_fam"/>
    <property type="match status" value="1"/>
</dbReference>
<dbReference type="SUPFAM" id="SSF53335">
    <property type="entry name" value="S-adenosyl-L-methionine-dependent methyltransferases"/>
    <property type="match status" value="1"/>
</dbReference>
<keyword evidence="3" id="KW-1185">Reference proteome</keyword>
<feature type="domain" description="Methyltransferase FkbM" evidence="1">
    <location>
        <begin position="85"/>
        <end position="229"/>
    </location>
</feature>
<dbReference type="PANTHER" id="PTHR34203:SF15">
    <property type="entry name" value="SLL1173 PROTEIN"/>
    <property type="match status" value="1"/>
</dbReference>
<proteinExistence type="predicted"/>
<dbReference type="Proteomes" id="UP000631653">
    <property type="component" value="Unassembled WGS sequence"/>
</dbReference>
<protein>
    <submittedName>
        <fullName evidence="2">FkbM family methyltransferase</fullName>
    </submittedName>
</protein>
<dbReference type="Pfam" id="PF05050">
    <property type="entry name" value="Methyltransf_21"/>
    <property type="match status" value="1"/>
</dbReference>
<evidence type="ECO:0000259" key="1">
    <source>
        <dbReference type="Pfam" id="PF05050"/>
    </source>
</evidence>
<organism evidence="2 3">
    <name type="scientific">Acetobacter conturbans</name>
    <dbReference type="NCBI Taxonomy" id="1737472"/>
    <lineage>
        <taxon>Bacteria</taxon>
        <taxon>Pseudomonadati</taxon>
        <taxon>Pseudomonadota</taxon>
        <taxon>Alphaproteobacteria</taxon>
        <taxon>Acetobacterales</taxon>
        <taxon>Acetobacteraceae</taxon>
        <taxon>Acetobacter</taxon>
    </lineage>
</organism>
<evidence type="ECO:0000313" key="3">
    <source>
        <dbReference type="Proteomes" id="UP000631653"/>
    </source>
</evidence>
<dbReference type="GO" id="GO:0008168">
    <property type="term" value="F:methyltransferase activity"/>
    <property type="evidence" value="ECO:0007669"/>
    <property type="project" value="UniProtKB-KW"/>
</dbReference>
<dbReference type="InterPro" id="IPR052514">
    <property type="entry name" value="SAM-dependent_MTase"/>
</dbReference>